<evidence type="ECO:0000256" key="2">
    <source>
        <dbReference type="SAM" id="Phobius"/>
    </source>
</evidence>
<evidence type="ECO:0000256" key="1">
    <source>
        <dbReference type="SAM" id="MobiDB-lite"/>
    </source>
</evidence>
<feature type="chain" id="PRO_5015476906" description="Fibronectin type-III domain-containing protein" evidence="3">
    <location>
        <begin position="18"/>
        <end position="894"/>
    </location>
</feature>
<keyword evidence="2" id="KW-1133">Transmembrane helix</keyword>
<evidence type="ECO:0000313" key="6">
    <source>
        <dbReference type="Proteomes" id="UP000245119"/>
    </source>
</evidence>
<keyword evidence="2" id="KW-0472">Membrane</keyword>
<evidence type="ECO:0000313" key="5">
    <source>
        <dbReference type="EMBL" id="PVD22965.1"/>
    </source>
</evidence>
<evidence type="ECO:0000256" key="3">
    <source>
        <dbReference type="SAM" id="SignalP"/>
    </source>
</evidence>
<dbReference type="InterPro" id="IPR036116">
    <property type="entry name" value="FN3_sf"/>
</dbReference>
<feature type="transmembrane region" description="Helical" evidence="2">
    <location>
        <begin position="544"/>
        <end position="567"/>
    </location>
</feature>
<dbReference type="CDD" id="cd00063">
    <property type="entry name" value="FN3"/>
    <property type="match status" value="1"/>
</dbReference>
<dbReference type="InterPro" id="IPR013783">
    <property type="entry name" value="Ig-like_fold"/>
</dbReference>
<feature type="region of interest" description="Disordered" evidence="1">
    <location>
        <begin position="794"/>
        <end position="814"/>
    </location>
</feature>
<dbReference type="EMBL" id="PZQS01000010">
    <property type="protein sequence ID" value="PVD22965.1"/>
    <property type="molecule type" value="Genomic_DNA"/>
</dbReference>
<organism evidence="5 6">
    <name type="scientific">Pomacea canaliculata</name>
    <name type="common">Golden apple snail</name>
    <dbReference type="NCBI Taxonomy" id="400727"/>
    <lineage>
        <taxon>Eukaryota</taxon>
        <taxon>Metazoa</taxon>
        <taxon>Spiralia</taxon>
        <taxon>Lophotrochozoa</taxon>
        <taxon>Mollusca</taxon>
        <taxon>Gastropoda</taxon>
        <taxon>Caenogastropoda</taxon>
        <taxon>Architaenioglossa</taxon>
        <taxon>Ampullarioidea</taxon>
        <taxon>Ampullariidae</taxon>
        <taxon>Pomacea</taxon>
    </lineage>
</organism>
<dbReference type="AlphaFoldDB" id="A0A2T7NP62"/>
<dbReference type="InterPro" id="IPR003961">
    <property type="entry name" value="FN3_dom"/>
</dbReference>
<reference evidence="5 6" key="1">
    <citation type="submission" date="2018-04" db="EMBL/GenBank/DDBJ databases">
        <title>The genome of golden apple snail Pomacea canaliculata provides insight into stress tolerance and invasive adaptation.</title>
        <authorList>
            <person name="Liu C."/>
            <person name="Liu B."/>
            <person name="Ren Y."/>
            <person name="Zhang Y."/>
            <person name="Wang H."/>
            <person name="Li S."/>
            <person name="Jiang F."/>
            <person name="Yin L."/>
            <person name="Zhang G."/>
            <person name="Qian W."/>
            <person name="Fan W."/>
        </authorList>
    </citation>
    <scope>NUCLEOTIDE SEQUENCE [LARGE SCALE GENOMIC DNA]</scope>
    <source>
        <strain evidence="5">SZHN2017</strain>
        <tissue evidence="5">Muscle</tissue>
    </source>
</reference>
<keyword evidence="3" id="KW-0732">Signal</keyword>
<dbReference type="PROSITE" id="PS50853">
    <property type="entry name" value="FN3"/>
    <property type="match status" value="1"/>
</dbReference>
<protein>
    <recommendedName>
        <fullName evidence="4">Fibronectin type-III domain-containing protein</fullName>
    </recommendedName>
</protein>
<keyword evidence="2" id="KW-0812">Transmembrane</keyword>
<dbReference type="SUPFAM" id="SSF49265">
    <property type="entry name" value="Fibronectin type III"/>
    <property type="match status" value="1"/>
</dbReference>
<feature type="signal peptide" evidence="3">
    <location>
        <begin position="1"/>
        <end position="17"/>
    </location>
</feature>
<feature type="domain" description="Fibronectin type-III" evidence="4">
    <location>
        <begin position="442"/>
        <end position="535"/>
    </location>
</feature>
<accession>A0A2T7NP62</accession>
<proteinExistence type="predicted"/>
<evidence type="ECO:0000259" key="4">
    <source>
        <dbReference type="PROSITE" id="PS50853"/>
    </source>
</evidence>
<keyword evidence="6" id="KW-1185">Reference proteome</keyword>
<name>A0A2T7NP62_POMCA</name>
<feature type="compositionally biased region" description="Basic and acidic residues" evidence="1">
    <location>
        <begin position="800"/>
        <end position="811"/>
    </location>
</feature>
<gene>
    <name evidence="5" type="ORF">C0Q70_16225</name>
</gene>
<comment type="caution">
    <text evidence="5">The sequence shown here is derived from an EMBL/GenBank/DDBJ whole genome shotgun (WGS) entry which is preliminary data.</text>
</comment>
<sequence length="894" mass="100351">MIGWIMKIALIFSSVSSRLTELNGMIEIKADNNFYYIGENITLHCYSQQPVSDITFVYNKDIPVPQEYITVVNETYAFMQIVLNESYHCFNMFYCKNGNTFLGYKEIYLEYPPQNVTDLKYEYYDQEDFKASWNLRIDSYRCGMATEAFPNSTTVISAEYAGSEEEDIFWKNCNKSTTTSCIVYDVHDLTEISLRVNITNLRRNDTVTTLFSNLYLDNRAPASGPGLIDGGFYRDSCVARGGYQNQTVYIYFKPVKLEHRNGLIINYTANLTTESQTTASMYSLSNPENNSLSVSVPCGKGFVLNMYAATHVGYSPATNFQIPAADKVAELRAALHKMDLHIKESGDDGSVKTAYWLWKPEFVIDHLVLYYCERKTSFTRACNEKMPMEKIDVNPADQNKTFIAKKADLFGLASSAPNGIWTGIIFTDCIYTDFTYSHNLEVPAPPAIVQDVEHIKLSWKQEKCDMGKRLLTYYSIVKWCSSSTCRYDNVTIMDASVYTISDVTIGTEYLISVAAITSRGETGYSKPVKVTVRPPKGLQFVTKIITGVSSTVLLLVLLMVPVLLYLCRHKWKKARQKFTASLLLPVPSASPYGGDGSLYSKPHDSECRYCETRADSKTSYTDAKRNMQRPASFTIMSPYTDMSDTKNMERPASYTIMSLGFFKPSCDQVWASTCKGSSPLCFSTGLLSASIATAAPCQEHSELTSFCSDGKLLDYPHVKEDFVGSTMRNTSGKMQSKLQNNFANEDLTQPPNEATKGDDTHPSICVTAGYVWPDLLFESRRPSIASAIEYDDKENVNSAQEKRDKGMRTEADVSNSPCKSADLSIYVNVKELALDRYVQAFSAVEENRHEVCSEEPFKNTTQALDHTSDFQGLTMQDCLQREAKTAETGMKATG</sequence>
<dbReference type="Gene3D" id="2.60.40.10">
    <property type="entry name" value="Immunoglobulins"/>
    <property type="match status" value="2"/>
</dbReference>
<dbReference type="Proteomes" id="UP000245119">
    <property type="component" value="Linkage Group LG10"/>
</dbReference>
<dbReference type="OrthoDB" id="6142965at2759"/>